<dbReference type="GO" id="GO:0000462">
    <property type="term" value="P:maturation of SSU-rRNA from tricistronic rRNA transcript (SSU-rRNA, 5.8S rRNA, LSU-rRNA)"/>
    <property type="evidence" value="ECO:0007669"/>
    <property type="project" value="TreeGrafter"/>
</dbReference>
<feature type="compositionally biased region" description="Acidic residues" evidence="4">
    <location>
        <begin position="353"/>
        <end position="370"/>
    </location>
</feature>
<dbReference type="PANTHER" id="PTHR44267:SF1">
    <property type="entry name" value="WD REPEAT-CONTAINING PROTEIN 43"/>
    <property type="match status" value="1"/>
</dbReference>
<feature type="compositionally biased region" description="Acidic residues" evidence="4">
    <location>
        <begin position="521"/>
        <end position="565"/>
    </location>
</feature>
<name>A0A8X7NFC0_9BASI</name>
<dbReference type="InterPro" id="IPR007148">
    <property type="entry name" value="SSU_processome_Utp12"/>
</dbReference>
<feature type="compositionally biased region" description="Acidic residues" evidence="4">
    <location>
        <begin position="108"/>
        <end position="119"/>
    </location>
</feature>
<dbReference type="EMBL" id="LWDG02000023">
    <property type="protein sequence ID" value="KAE8271260.1"/>
    <property type="molecule type" value="Genomic_DNA"/>
</dbReference>
<keyword evidence="2" id="KW-0539">Nucleus</keyword>
<dbReference type="PANTHER" id="PTHR44267">
    <property type="entry name" value="WD REPEAT-CONTAINING PROTEIN 43"/>
    <property type="match status" value="1"/>
</dbReference>
<reference evidence="6" key="2">
    <citation type="journal article" date="2019" name="IMA Fungus">
        <title>Genome sequencing and comparison of five Tilletia species to identify candidate genes for the detection of regulated species infecting wheat.</title>
        <authorList>
            <person name="Nguyen H.D.T."/>
            <person name="Sultana T."/>
            <person name="Kesanakurti P."/>
            <person name="Hambleton S."/>
        </authorList>
    </citation>
    <scope>NUCLEOTIDE SEQUENCE</scope>
    <source>
        <strain evidence="6">DAOMC 236422</strain>
    </source>
</reference>
<evidence type="ECO:0000313" key="6">
    <source>
        <dbReference type="EMBL" id="KAE8271260.1"/>
    </source>
</evidence>
<dbReference type="GO" id="GO:0005730">
    <property type="term" value="C:nucleolus"/>
    <property type="evidence" value="ECO:0007669"/>
    <property type="project" value="TreeGrafter"/>
</dbReference>
<feature type="region of interest" description="Disordered" evidence="4">
    <location>
        <begin position="51"/>
        <end position="169"/>
    </location>
</feature>
<dbReference type="Pfam" id="PF04003">
    <property type="entry name" value="Utp12"/>
    <property type="match status" value="1"/>
</dbReference>
<feature type="compositionally biased region" description="Acidic residues" evidence="4">
    <location>
        <begin position="378"/>
        <end position="402"/>
    </location>
</feature>
<gene>
    <name evidence="6" type="ORF">A4X09_0g1092</name>
</gene>
<feature type="region of interest" description="Disordered" evidence="4">
    <location>
        <begin position="1"/>
        <end position="38"/>
    </location>
</feature>
<organism evidence="6 7">
    <name type="scientific">Tilletia walkeri</name>
    <dbReference type="NCBI Taxonomy" id="117179"/>
    <lineage>
        <taxon>Eukaryota</taxon>
        <taxon>Fungi</taxon>
        <taxon>Dikarya</taxon>
        <taxon>Basidiomycota</taxon>
        <taxon>Ustilaginomycotina</taxon>
        <taxon>Exobasidiomycetes</taxon>
        <taxon>Tilletiales</taxon>
        <taxon>Tilletiaceae</taxon>
        <taxon>Tilletia</taxon>
    </lineage>
</organism>
<comment type="similarity">
    <text evidence="3">Belongs to the UTP5 family.</text>
</comment>
<evidence type="ECO:0000256" key="4">
    <source>
        <dbReference type="SAM" id="MobiDB-lite"/>
    </source>
</evidence>
<feature type="region of interest" description="Disordered" evidence="4">
    <location>
        <begin position="328"/>
        <end position="590"/>
    </location>
</feature>
<sequence>MAGSSSPAAKRAALAPKTQRTPRKSAAAAAASSIPASHSTALASLADTLPDTLTFNDDEPTLGERVSGSSSSRGGGGAARNTHSLPNGTRKSSKAKLANGSASAHQDDDPEDDDEDEDSPNGVLTNGKSASNTRGAQPNGVSGEGEDDDDLTPFPLPASVSGNPLASSPALSHALNQALHSADKALLSSILAHSEPLLIRSTVQRLSGSQALLLLEQCVARLVGSTQGGGTTDVLSRGTSTGKVRTTVEWIRSILLLHTAYLMALPHLTTRLASLHMALSSRLASHNRLIGLQGRLDLVLSQIEMRSAYAAAAGKGAQGVRTRLANSNAGSAGGKKGKAVAAAAQDPTRWVEPSDDEDDDDEEEDDEQGMELDALKNDDEDEDGDEEDDDDDEEDDDEDDLELSPVLPAEELEDDSDIEDIMLGASPSRQRRRNQTILSDDDDDDDEGNTTADSGDEAHMAVTASTLRARALAERKKASAGAGAYEPVDDAVGSKRGKRGVGAAATEAAKKQQKKGKGDEMDVDDDDGEEGEEGDEDEDEDDESLLDEEGDSELEDDDEEDDEDHADYGMADMEAESTDGEEEEDETEEE</sequence>
<evidence type="ECO:0000256" key="1">
    <source>
        <dbReference type="ARBA" id="ARBA00004123"/>
    </source>
</evidence>
<feature type="domain" description="Small-subunit processome Utp12" evidence="5">
    <location>
        <begin position="183"/>
        <end position="300"/>
    </location>
</feature>
<proteinExistence type="inferred from homology"/>
<evidence type="ECO:0000256" key="3">
    <source>
        <dbReference type="ARBA" id="ARBA00038335"/>
    </source>
</evidence>
<accession>A0A8X7NFC0</accession>
<dbReference type="AlphaFoldDB" id="A0A8X7NFC0"/>
<feature type="compositionally biased region" description="Low complexity" evidence="4">
    <location>
        <begin position="25"/>
        <end position="38"/>
    </location>
</feature>
<feature type="compositionally biased region" description="Polar residues" evidence="4">
    <location>
        <begin position="122"/>
        <end position="140"/>
    </location>
</feature>
<comment type="caution">
    <text evidence="6">The sequence shown here is derived from an EMBL/GenBank/DDBJ whole genome shotgun (WGS) entry which is preliminary data.</text>
</comment>
<feature type="compositionally biased region" description="Acidic residues" evidence="4">
    <location>
        <begin position="573"/>
        <end position="590"/>
    </location>
</feature>
<reference evidence="6" key="1">
    <citation type="submission" date="2016-04" db="EMBL/GenBank/DDBJ databases">
        <authorList>
            <person name="Nguyen H.D."/>
            <person name="Samba Siva P."/>
            <person name="Cullis J."/>
            <person name="Levesque C.A."/>
            <person name="Hambleton S."/>
        </authorList>
    </citation>
    <scope>NUCLEOTIDE SEQUENCE</scope>
    <source>
        <strain evidence="6">DAOMC 236422</strain>
    </source>
</reference>
<feature type="compositionally biased region" description="Acidic residues" evidence="4">
    <location>
        <begin position="410"/>
        <end position="420"/>
    </location>
</feature>
<protein>
    <recommendedName>
        <fullName evidence="5">Small-subunit processome Utp12 domain-containing protein</fullName>
    </recommendedName>
</protein>
<dbReference type="Proteomes" id="UP000078113">
    <property type="component" value="Unassembled WGS sequence"/>
</dbReference>
<keyword evidence="7" id="KW-1185">Reference proteome</keyword>
<feature type="compositionally biased region" description="Polar residues" evidence="4">
    <location>
        <begin position="81"/>
        <end position="90"/>
    </location>
</feature>
<evidence type="ECO:0000313" key="7">
    <source>
        <dbReference type="Proteomes" id="UP000078113"/>
    </source>
</evidence>
<feature type="compositionally biased region" description="Polar residues" evidence="4">
    <location>
        <begin position="160"/>
        <end position="169"/>
    </location>
</feature>
<dbReference type="InterPro" id="IPR052414">
    <property type="entry name" value="U3_snoRNA-assoc_WDR"/>
</dbReference>
<feature type="compositionally biased region" description="Acidic residues" evidence="4">
    <location>
        <begin position="439"/>
        <end position="448"/>
    </location>
</feature>
<evidence type="ECO:0000259" key="5">
    <source>
        <dbReference type="Pfam" id="PF04003"/>
    </source>
</evidence>
<evidence type="ECO:0000256" key="2">
    <source>
        <dbReference type="ARBA" id="ARBA00023242"/>
    </source>
</evidence>
<comment type="subcellular location">
    <subcellularLocation>
        <location evidence="1">Nucleus</location>
    </subcellularLocation>
</comment>